<dbReference type="Proteomes" id="UP000429607">
    <property type="component" value="Unassembled WGS sequence"/>
</dbReference>
<organism evidence="2 3">
    <name type="scientific">Phytophthora rubi</name>
    <dbReference type="NCBI Taxonomy" id="129364"/>
    <lineage>
        <taxon>Eukaryota</taxon>
        <taxon>Sar</taxon>
        <taxon>Stramenopiles</taxon>
        <taxon>Oomycota</taxon>
        <taxon>Peronosporomycetes</taxon>
        <taxon>Peronosporales</taxon>
        <taxon>Peronosporaceae</taxon>
        <taxon>Phytophthora</taxon>
    </lineage>
</organism>
<comment type="caution">
    <text evidence="2">The sequence shown here is derived from an EMBL/GenBank/DDBJ whole genome shotgun (WGS) entry which is preliminary data.</text>
</comment>
<dbReference type="EMBL" id="QXFU01001055">
    <property type="protein sequence ID" value="KAE9012067.1"/>
    <property type="molecule type" value="Genomic_DNA"/>
</dbReference>
<dbReference type="Proteomes" id="UP000435112">
    <property type="component" value="Unassembled WGS sequence"/>
</dbReference>
<evidence type="ECO:0000313" key="2">
    <source>
        <dbReference type="EMBL" id="KAE9030660.1"/>
    </source>
</evidence>
<protein>
    <submittedName>
        <fullName evidence="2">Uncharacterized protein</fullName>
    </submittedName>
</protein>
<accession>A0A6A3MMU0</accession>
<proteinExistence type="predicted"/>
<dbReference type="EMBL" id="QXFV01000682">
    <property type="protein sequence ID" value="KAE9030660.1"/>
    <property type="molecule type" value="Genomic_DNA"/>
</dbReference>
<evidence type="ECO:0000313" key="4">
    <source>
        <dbReference type="Proteomes" id="UP000435112"/>
    </source>
</evidence>
<dbReference type="AlphaFoldDB" id="A0A6A3MMU0"/>
<reference evidence="3 4" key="1">
    <citation type="submission" date="2018-09" db="EMBL/GenBank/DDBJ databases">
        <title>Genomic investigation of the strawberry pathogen Phytophthora fragariae indicates pathogenicity is determined by transcriptional variation in three key races.</title>
        <authorList>
            <person name="Adams T.M."/>
            <person name="Armitage A.D."/>
            <person name="Sobczyk M.K."/>
            <person name="Bates H.J."/>
            <person name="Dunwell J.M."/>
            <person name="Nellist C.F."/>
            <person name="Harrison R.J."/>
        </authorList>
    </citation>
    <scope>NUCLEOTIDE SEQUENCE [LARGE SCALE GENOMIC DNA]</scope>
    <source>
        <strain evidence="2 3">SCRP249</strain>
        <strain evidence="1 4">SCRP324</strain>
    </source>
</reference>
<name>A0A6A3MMU0_9STRA</name>
<sequence>MEYLVDESQIGPRGKTEKTALIVIVPQREVTSAVPVGETTSIKVIREKKNESALRELKRYREQGKLIRDNCKD</sequence>
<evidence type="ECO:0000313" key="3">
    <source>
        <dbReference type="Proteomes" id="UP000429607"/>
    </source>
</evidence>
<gene>
    <name evidence="2" type="ORF">PR001_g11188</name>
    <name evidence="1" type="ORF">PR002_g14904</name>
</gene>
<evidence type="ECO:0000313" key="1">
    <source>
        <dbReference type="EMBL" id="KAE9012067.1"/>
    </source>
</evidence>